<evidence type="ECO:0000313" key="1">
    <source>
        <dbReference type="EMBL" id="RAJ06777.1"/>
    </source>
</evidence>
<protein>
    <submittedName>
        <fullName evidence="1">Uncharacterized protein</fullName>
    </submittedName>
</protein>
<evidence type="ECO:0000313" key="2">
    <source>
        <dbReference type="Proteomes" id="UP000249547"/>
    </source>
</evidence>
<sequence>MLGKIKSRREHKYTLQNWATGGIGFGGIYFICVVEEKCGIIEEAPIYTS</sequence>
<keyword evidence="2" id="KW-1185">Reference proteome</keyword>
<reference evidence="1 2" key="1">
    <citation type="submission" date="2018-06" db="EMBL/GenBank/DDBJ databases">
        <title>Genomic Encyclopedia of Archaeal and Bacterial Type Strains, Phase II (KMG-II): from individual species to whole genera.</title>
        <authorList>
            <person name="Goeker M."/>
        </authorList>
    </citation>
    <scope>NUCLEOTIDE SEQUENCE [LARGE SCALE GENOMIC DNA]</scope>
    <source>
        <strain evidence="1 2">DSM 23857</strain>
    </source>
</reference>
<dbReference type="AlphaFoldDB" id="A0A327QYN5"/>
<dbReference type="Proteomes" id="UP000249547">
    <property type="component" value="Unassembled WGS sequence"/>
</dbReference>
<accession>A0A327QYN5</accession>
<comment type="caution">
    <text evidence="1">The sequence shown here is derived from an EMBL/GenBank/DDBJ whole genome shotgun (WGS) entry which is preliminary data.</text>
</comment>
<name>A0A327QYN5_9BACT</name>
<proteinExistence type="predicted"/>
<organism evidence="1 2">
    <name type="scientific">Chitinophaga skermanii</name>
    <dbReference type="NCBI Taxonomy" id="331697"/>
    <lineage>
        <taxon>Bacteria</taxon>
        <taxon>Pseudomonadati</taxon>
        <taxon>Bacteroidota</taxon>
        <taxon>Chitinophagia</taxon>
        <taxon>Chitinophagales</taxon>
        <taxon>Chitinophagaceae</taxon>
        <taxon>Chitinophaga</taxon>
    </lineage>
</organism>
<gene>
    <name evidence="1" type="ORF">LX64_01904</name>
</gene>
<dbReference type="EMBL" id="QLLL01000003">
    <property type="protein sequence ID" value="RAJ06777.1"/>
    <property type="molecule type" value="Genomic_DNA"/>
</dbReference>